<evidence type="ECO:0000313" key="2">
    <source>
        <dbReference type="Proteomes" id="UP000032142"/>
    </source>
</evidence>
<dbReference type="AlphaFoldDB" id="A0A0B0N4D3"/>
<gene>
    <name evidence="1" type="ORF">F383_31974</name>
</gene>
<organism evidence="1 2">
    <name type="scientific">Gossypium arboreum</name>
    <name type="common">Tree cotton</name>
    <name type="synonym">Gossypium nanking</name>
    <dbReference type="NCBI Taxonomy" id="29729"/>
    <lineage>
        <taxon>Eukaryota</taxon>
        <taxon>Viridiplantae</taxon>
        <taxon>Streptophyta</taxon>
        <taxon>Embryophyta</taxon>
        <taxon>Tracheophyta</taxon>
        <taxon>Spermatophyta</taxon>
        <taxon>Magnoliopsida</taxon>
        <taxon>eudicotyledons</taxon>
        <taxon>Gunneridae</taxon>
        <taxon>Pentapetalae</taxon>
        <taxon>rosids</taxon>
        <taxon>malvids</taxon>
        <taxon>Malvales</taxon>
        <taxon>Malvaceae</taxon>
        <taxon>Malvoideae</taxon>
        <taxon>Gossypium</taxon>
    </lineage>
</organism>
<comment type="caution">
    <text evidence="1">The sequence shown here is derived from an EMBL/GenBank/DDBJ whole genome shotgun (WGS) entry which is preliminary data.</text>
</comment>
<accession>A0A0B0N4D3</accession>
<reference evidence="2" key="1">
    <citation type="submission" date="2014-09" db="EMBL/GenBank/DDBJ databases">
        <authorList>
            <person name="Mudge J."/>
            <person name="Ramaraj T."/>
            <person name="Lindquist I.E."/>
            <person name="Bharti A.K."/>
            <person name="Sundararajan A."/>
            <person name="Cameron C.T."/>
            <person name="Woodward J.E."/>
            <person name="May G.D."/>
            <person name="Brubaker C."/>
            <person name="Broadhvest J."/>
            <person name="Wilkins T.A."/>
        </authorList>
    </citation>
    <scope>NUCLEOTIDE SEQUENCE</scope>
    <source>
        <strain evidence="2">cv. AKA8401</strain>
    </source>
</reference>
<dbReference type="EMBL" id="JRRC01442624">
    <property type="protein sequence ID" value="KHG06051.1"/>
    <property type="molecule type" value="Genomic_DNA"/>
</dbReference>
<keyword evidence="2" id="KW-1185">Reference proteome</keyword>
<evidence type="ECO:0000313" key="1">
    <source>
        <dbReference type="EMBL" id="KHG06051.1"/>
    </source>
</evidence>
<proteinExistence type="predicted"/>
<sequence>MVKTARDVFRPVSELFKGHVSFSPKTRRKEILLPPLESTLSTEMRLRRRDSGAVQVCQVWVVHVMAKCLNVLPKHLRSGG</sequence>
<protein>
    <submittedName>
        <fullName evidence="1">Uncharacterized protein</fullName>
    </submittedName>
</protein>
<name>A0A0B0N4D3_GOSAR</name>
<dbReference type="Proteomes" id="UP000032142">
    <property type="component" value="Unassembled WGS sequence"/>
</dbReference>